<dbReference type="GO" id="GO:0005524">
    <property type="term" value="F:ATP binding"/>
    <property type="evidence" value="ECO:0007669"/>
    <property type="project" value="UniProtKB-KW"/>
</dbReference>
<dbReference type="InterPro" id="IPR000705">
    <property type="entry name" value="Galactokinase"/>
</dbReference>
<keyword evidence="3 7" id="KW-0808">Transferase</keyword>
<dbReference type="PRINTS" id="PR00959">
    <property type="entry name" value="MEVGALKINASE"/>
</dbReference>
<dbReference type="GO" id="GO:0006012">
    <property type="term" value="P:galactose metabolic process"/>
    <property type="evidence" value="ECO:0007669"/>
    <property type="project" value="InterPro"/>
</dbReference>
<dbReference type="Gene3D" id="3.30.230.10">
    <property type="match status" value="1"/>
</dbReference>
<organism evidence="7 8">
    <name type="scientific">Brachyspira hampsonii 30446</name>
    <dbReference type="NCBI Taxonomy" id="1289135"/>
    <lineage>
        <taxon>Bacteria</taxon>
        <taxon>Pseudomonadati</taxon>
        <taxon>Spirochaetota</taxon>
        <taxon>Spirochaetia</taxon>
        <taxon>Brachyspirales</taxon>
        <taxon>Brachyspiraceae</taxon>
        <taxon>Brachyspira</taxon>
    </lineage>
</organism>
<keyword evidence="3 7" id="KW-0418">Kinase</keyword>
<dbReference type="RefSeq" id="WP_008725362.1">
    <property type="nucleotide sequence ID" value="NZ_JH994111.1"/>
</dbReference>
<evidence type="ECO:0000313" key="7">
    <source>
        <dbReference type="EMBL" id="EKV56379.1"/>
    </source>
</evidence>
<dbReference type="PANTHER" id="PTHR10457:SF7">
    <property type="entry name" value="GALACTOKINASE-RELATED"/>
    <property type="match status" value="1"/>
</dbReference>
<dbReference type="PIRSF" id="PIRSF000530">
    <property type="entry name" value="Galactokinase"/>
    <property type="match status" value="1"/>
</dbReference>
<dbReference type="PANTHER" id="PTHR10457">
    <property type="entry name" value="MEVALONATE KINASE/GALACTOKINASE"/>
    <property type="match status" value="1"/>
</dbReference>
<dbReference type="SUPFAM" id="SSF55060">
    <property type="entry name" value="GHMP Kinase, C-terminal domain"/>
    <property type="match status" value="1"/>
</dbReference>
<proteinExistence type="inferred from homology"/>
<gene>
    <name evidence="7" type="ORF">A966_11057</name>
</gene>
<dbReference type="STRING" id="1289135.A966_11057"/>
<dbReference type="InterPro" id="IPR020568">
    <property type="entry name" value="Ribosomal_Su5_D2-typ_SF"/>
</dbReference>
<dbReference type="InterPro" id="IPR036554">
    <property type="entry name" value="GHMP_kinase_C_sf"/>
</dbReference>
<dbReference type="AlphaFoldDB" id="A0A2U4F0A6"/>
<dbReference type="Gene3D" id="3.30.70.890">
    <property type="entry name" value="GHMP kinase, C-terminal domain"/>
    <property type="match status" value="1"/>
</dbReference>
<dbReference type="InterPro" id="IPR019539">
    <property type="entry name" value="GalKase_N"/>
</dbReference>
<name>A0A2U4F0A6_9SPIR</name>
<sequence length="427" mass="47295">MYNISQLKELLKERNMNDKFSLIYGDDAYTMSEAYTRLIDTIKHFESIENTQEIYVFSASGRTELSGNHTDHNNGCVLTASINLDKLAVVSKRDDNKIIVYTDYSNTPDIIDINDLEINKEEYGKSNALTRGVCAGIKNKGGNIGGCTVTLNNKVLIGSGLSSSASFESLIGEIQNALYNDDKISKVDIAKIGQYAENVYFGKPCGLMDQMGCSVGGIMSIDFKDNEKPIIEKVEYDFESKGYALMIVDAKGDHSGLTNEYAAIREEMNAVANYFGKKVCREITKKELIDNASKLRAEVGDRAIMRAYHFLEENERVINQINALKKDDINTYIKLMNESGLSSFMYLQNCYSVTSSKNMGVALGLALTKDFLEGEGACRVHGGGFAGTIQALIPVNRVEEYKKYMNSIFGEGSAVKIRVRQSPVCSI</sequence>
<comment type="caution">
    <text evidence="7">The sequence shown here is derived from an EMBL/GenBank/DDBJ whole genome shotgun (WGS) entry which is preliminary data.</text>
</comment>
<reference evidence="7 8" key="1">
    <citation type="submission" date="2012-07" db="EMBL/GenBank/DDBJ databases">
        <title>Genome sequence of Brachyspira sp. 30446, isolated from a pig with mucohaemorrhagic colitis.</title>
        <authorList>
            <person name="Rubin J.E."/>
            <person name="Fernando C."/>
            <person name="Harding J.C.S."/>
            <person name="Hill J.E."/>
        </authorList>
    </citation>
    <scope>NUCLEOTIDE SEQUENCE [LARGE SCALE GENOMIC DNA]</scope>
    <source>
        <strain evidence="7 8">30446</strain>
    </source>
</reference>
<accession>A0A2U4F0A6</accession>
<evidence type="ECO:0000256" key="2">
    <source>
        <dbReference type="ARBA" id="ARBA00022741"/>
    </source>
</evidence>
<evidence type="ECO:0000256" key="1">
    <source>
        <dbReference type="ARBA" id="ARBA00006566"/>
    </source>
</evidence>
<keyword evidence="4" id="KW-0067">ATP-binding</keyword>
<evidence type="ECO:0000256" key="3">
    <source>
        <dbReference type="ARBA" id="ARBA00022777"/>
    </source>
</evidence>
<keyword evidence="2" id="KW-0547">Nucleotide-binding</keyword>
<dbReference type="InterPro" id="IPR006204">
    <property type="entry name" value="GHMP_kinase_N_dom"/>
</dbReference>
<dbReference type="OrthoDB" id="250531at2"/>
<dbReference type="SUPFAM" id="SSF54211">
    <property type="entry name" value="Ribosomal protein S5 domain 2-like"/>
    <property type="match status" value="1"/>
</dbReference>
<dbReference type="Pfam" id="PF10509">
    <property type="entry name" value="GalKase_gal_bdg"/>
    <property type="match status" value="1"/>
</dbReference>
<evidence type="ECO:0000313" key="8">
    <source>
        <dbReference type="Proteomes" id="UP000011663"/>
    </source>
</evidence>
<protein>
    <submittedName>
        <fullName evidence="7">Galactokinase</fullName>
    </submittedName>
</protein>
<comment type="similarity">
    <text evidence="1">Belongs to the GHMP kinase family. GalK subfamily.</text>
</comment>
<dbReference type="Pfam" id="PF00288">
    <property type="entry name" value="GHMP_kinases_N"/>
    <property type="match status" value="1"/>
</dbReference>
<dbReference type="InterPro" id="IPR014721">
    <property type="entry name" value="Ribsml_uS5_D2-typ_fold_subgr"/>
</dbReference>
<dbReference type="InterPro" id="IPR006206">
    <property type="entry name" value="Mevalonate/galactokinase"/>
</dbReference>
<evidence type="ECO:0000259" key="6">
    <source>
        <dbReference type="Pfam" id="PF10509"/>
    </source>
</evidence>
<dbReference type="GO" id="GO:0004335">
    <property type="term" value="F:galactokinase activity"/>
    <property type="evidence" value="ECO:0007669"/>
    <property type="project" value="InterPro"/>
</dbReference>
<evidence type="ECO:0000256" key="4">
    <source>
        <dbReference type="ARBA" id="ARBA00022840"/>
    </source>
</evidence>
<evidence type="ECO:0000259" key="5">
    <source>
        <dbReference type="Pfam" id="PF00288"/>
    </source>
</evidence>
<feature type="domain" description="Galactokinase N-terminal" evidence="6">
    <location>
        <begin position="44"/>
        <end position="92"/>
    </location>
</feature>
<dbReference type="PRINTS" id="PR00473">
    <property type="entry name" value="GALCTOKINASE"/>
</dbReference>
<dbReference type="GO" id="GO:0005829">
    <property type="term" value="C:cytosol"/>
    <property type="evidence" value="ECO:0007669"/>
    <property type="project" value="TreeGrafter"/>
</dbReference>
<dbReference type="Proteomes" id="UP000011663">
    <property type="component" value="Unassembled WGS sequence"/>
</dbReference>
<feature type="domain" description="GHMP kinase N-terminal" evidence="5">
    <location>
        <begin position="135"/>
        <end position="217"/>
    </location>
</feature>
<dbReference type="GeneID" id="66488615"/>
<dbReference type="EMBL" id="ALNZ01000032">
    <property type="protein sequence ID" value="EKV56379.1"/>
    <property type="molecule type" value="Genomic_DNA"/>
</dbReference>